<protein>
    <submittedName>
        <fullName evidence="2">Uncharacterized protein</fullName>
    </submittedName>
</protein>
<proteinExistence type="predicted"/>
<dbReference type="EMBL" id="JAVRBG010000009">
    <property type="protein sequence ID" value="MDT0295045.1"/>
    <property type="molecule type" value="Genomic_DNA"/>
</dbReference>
<name>A0ABU2KK09_9FLAO</name>
<dbReference type="RefSeq" id="WP_311401972.1">
    <property type="nucleotide sequence ID" value="NZ_JAVRBG010000009.1"/>
</dbReference>
<feature type="compositionally biased region" description="Basic and acidic residues" evidence="1">
    <location>
        <begin position="1"/>
        <end position="31"/>
    </location>
</feature>
<feature type="region of interest" description="Disordered" evidence="1">
    <location>
        <begin position="1"/>
        <end position="32"/>
    </location>
</feature>
<evidence type="ECO:0000313" key="3">
    <source>
        <dbReference type="Proteomes" id="UP001182991"/>
    </source>
</evidence>
<sequence>MDKEEQNEKHVVADKTTEKKYNASEEKRESSAKTMWTKLKNIFFNR</sequence>
<keyword evidence="3" id="KW-1185">Reference proteome</keyword>
<organism evidence="2 3">
    <name type="scientific">Mesonia ostreae</name>
    <dbReference type="NCBI Taxonomy" id="861110"/>
    <lineage>
        <taxon>Bacteria</taxon>
        <taxon>Pseudomonadati</taxon>
        <taxon>Bacteroidota</taxon>
        <taxon>Flavobacteriia</taxon>
        <taxon>Flavobacteriales</taxon>
        <taxon>Flavobacteriaceae</taxon>
        <taxon>Mesonia</taxon>
    </lineage>
</organism>
<accession>A0ABU2KK09</accession>
<dbReference type="Proteomes" id="UP001182991">
    <property type="component" value="Unassembled WGS sequence"/>
</dbReference>
<evidence type="ECO:0000313" key="2">
    <source>
        <dbReference type="EMBL" id="MDT0295045.1"/>
    </source>
</evidence>
<comment type="caution">
    <text evidence="2">The sequence shown here is derived from an EMBL/GenBank/DDBJ whole genome shotgun (WGS) entry which is preliminary data.</text>
</comment>
<reference evidence="3" key="1">
    <citation type="submission" date="2023-07" db="EMBL/GenBank/DDBJ databases">
        <title>Isolating and identifying novel microbial strains from the Mariana Trench.</title>
        <authorList>
            <person name="Fu H."/>
        </authorList>
    </citation>
    <scope>NUCLEOTIDE SEQUENCE [LARGE SCALE GENOMIC DNA]</scope>
    <source>
        <strain evidence="3">T-y2</strain>
    </source>
</reference>
<evidence type="ECO:0000256" key="1">
    <source>
        <dbReference type="SAM" id="MobiDB-lite"/>
    </source>
</evidence>
<gene>
    <name evidence="2" type="ORF">RLT85_10395</name>
</gene>